<name>I7MFA1_TETTS</name>
<proteinExistence type="predicted"/>
<dbReference type="RefSeq" id="XP_001019785.2">
    <property type="nucleotide sequence ID" value="XM_001019785.2"/>
</dbReference>
<evidence type="ECO:0000313" key="2">
    <source>
        <dbReference type="Proteomes" id="UP000009168"/>
    </source>
</evidence>
<gene>
    <name evidence="1" type="ORF">TTHERM_00138030</name>
</gene>
<dbReference type="Gene3D" id="3.80.10.10">
    <property type="entry name" value="Ribonuclease Inhibitor"/>
    <property type="match status" value="1"/>
</dbReference>
<dbReference type="Proteomes" id="UP000009168">
    <property type="component" value="Unassembled WGS sequence"/>
</dbReference>
<dbReference type="GeneID" id="7839965"/>
<dbReference type="SUPFAM" id="SSF52047">
    <property type="entry name" value="RNI-like"/>
    <property type="match status" value="1"/>
</dbReference>
<accession>I7MFA1</accession>
<organism evidence="1 2">
    <name type="scientific">Tetrahymena thermophila (strain SB210)</name>
    <dbReference type="NCBI Taxonomy" id="312017"/>
    <lineage>
        <taxon>Eukaryota</taxon>
        <taxon>Sar</taxon>
        <taxon>Alveolata</taxon>
        <taxon>Ciliophora</taxon>
        <taxon>Intramacronucleata</taxon>
        <taxon>Oligohymenophorea</taxon>
        <taxon>Hymenostomatida</taxon>
        <taxon>Tetrahymenina</taxon>
        <taxon>Tetrahymenidae</taxon>
        <taxon>Tetrahymena</taxon>
    </lineage>
</organism>
<dbReference type="EMBL" id="GG662639">
    <property type="protein sequence ID" value="EAR99540.2"/>
    <property type="molecule type" value="Genomic_DNA"/>
</dbReference>
<sequence>MGNNHSHRKKKDYNTNKIENTIQQNEYPKGVVIKKSSQFQIYYHSAHYYYNPYMNFHIDIDVDRVNNLVIVTNTLSENVQNLFLAISKFKNLDSLQLKLGPCNYLRNSDIVELANQIEILQNLKDLKIDFSSNFKLDKLDGEDQSNLGVSKLAKAISSFGKLKNLEMNFESCQLRDQSLSDFLDGLYTSKIESLSLNLSNSMISEKAGYSLAMLLNNQQGLIEKLRLKIVLTKIKDEFFEQFFKFIKIGHFKLKVFGISIASCEMNKSIISENMLGNFLKLNMSIEDFSLNIQNNQVNDGEITQFIDSLTSHSSIKKLKLNFSNNKITKKDTLEYIGKSLAKMDKLTHLNLQFESLNIEIPKEILQTINLNKNLHTLQLFLSQNIISHEFINSLHEVFSQDISSLKALEIDIGQKSIDKISDHLCSFIRCLNSSKSLELQVLKLYFPTAFADTLALEQQLSQMKVSIHTLHLKVSQQNFPSIMRGLRDSNICELFIQDVKSNQPMNDTNFVKAFIQLVSQNQSLTRLYIKGSGDNSLYLPDYYKDQFQLCLYSSQKLIDTWFIKGETGSDKLCELQSYKIILERRSIFCLVVAFIRNCIDQIPVNPYHVFWDLYLD</sequence>
<dbReference type="InterPro" id="IPR032675">
    <property type="entry name" value="LRR_dom_sf"/>
</dbReference>
<evidence type="ECO:0008006" key="3">
    <source>
        <dbReference type="Google" id="ProtNLM"/>
    </source>
</evidence>
<evidence type="ECO:0000313" key="1">
    <source>
        <dbReference type="EMBL" id="EAR99540.2"/>
    </source>
</evidence>
<dbReference type="InParanoid" id="I7MFA1"/>
<dbReference type="AlphaFoldDB" id="I7MFA1"/>
<reference evidence="2" key="1">
    <citation type="journal article" date="2006" name="PLoS Biol.">
        <title>Macronuclear genome sequence of the ciliate Tetrahymena thermophila, a model eukaryote.</title>
        <authorList>
            <person name="Eisen J.A."/>
            <person name="Coyne R.S."/>
            <person name="Wu M."/>
            <person name="Wu D."/>
            <person name="Thiagarajan M."/>
            <person name="Wortman J.R."/>
            <person name="Badger J.H."/>
            <person name="Ren Q."/>
            <person name="Amedeo P."/>
            <person name="Jones K.M."/>
            <person name="Tallon L.J."/>
            <person name="Delcher A.L."/>
            <person name="Salzberg S.L."/>
            <person name="Silva J.C."/>
            <person name="Haas B.J."/>
            <person name="Majoros W.H."/>
            <person name="Farzad M."/>
            <person name="Carlton J.M."/>
            <person name="Smith R.K. Jr."/>
            <person name="Garg J."/>
            <person name="Pearlman R.E."/>
            <person name="Karrer K.M."/>
            <person name="Sun L."/>
            <person name="Manning G."/>
            <person name="Elde N.C."/>
            <person name="Turkewitz A.P."/>
            <person name="Asai D.J."/>
            <person name="Wilkes D.E."/>
            <person name="Wang Y."/>
            <person name="Cai H."/>
            <person name="Collins K."/>
            <person name="Stewart B.A."/>
            <person name="Lee S.R."/>
            <person name="Wilamowska K."/>
            <person name="Weinberg Z."/>
            <person name="Ruzzo W.L."/>
            <person name="Wloga D."/>
            <person name="Gaertig J."/>
            <person name="Frankel J."/>
            <person name="Tsao C.-C."/>
            <person name="Gorovsky M.A."/>
            <person name="Keeling P.J."/>
            <person name="Waller R.F."/>
            <person name="Patron N.J."/>
            <person name="Cherry J.M."/>
            <person name="Stover N.A."/>
            <person name="Krieger C.J."/>
            <person name="del Toro C."/>
            <person name="Ryder H.F."/>
            <person name="Williamson S.C."/>
            <person name="Barbeau R.A."/>
            <person name="Hamilton E.P."/>
            <person name="Orias E."/>
        </authorList>
    </citation>
    <scope>NUCLEOTIDE SEQUENCE [LARGE SCALE GENOMIC DNA]</scope>
    <source>
        <strain evidence="2">SB210</strain>
    </source>
</reference>
<protein>
    <recommendedName>
        <fullName evidence="3">Kinase domain protein</fullName>
    </recommendedName>
</protein>
<dbReference type="KEGG" id="tet:TTHERM_00138030"/>
<keyword evidence="2" id="KW-1185">Reference proteome</keyword>